<evidence type="ECO:0000256" key="3">
    <source>
        <dbReference type="RuleBase" id="RU361183"/>
    </source>
</evidence>
<dbReference type="Proteomes" id="UP000035681">
    <property type="component" value="Unplaced"/>
</dbReference>
<dbReference type="EC" id="3.4.24.-" evidence="3"/>
<dbReference type="PRINTS" id="PR00480">
    <property type="entry name" value="ASTACIN"/>
</dbReference>
<feature type="domain" description="Peptidase M12A" evidence="5">
    <location>
        <begin position="113"/>
        <end position="313"/>
    </location>
</feature>
<keyword evidence="2 3" id="KW-0482">Metalloprotease</keyword>
<dbReference type="Pfam" id="PF01400">
    <property type="entry name" value="Astacin"/>
    <property type="match status" value="1"/>
</dbReference>
<keyword evidence="2 3" id="KW-0378">Hydrolase</keyword>
<dbReference type="PANTHER" id="PTHR10127:SF831">
    <property type="entry name" value="ZINC METALLOPROTEINASE NAS-37"/>
    <property type="match status" value="1"/>
</dbReference>
<comment type="cofactor">
    <cofactor evidence="2 3">
        <name>Zn(2+)</name>
        <dbReference type="ChEBI" id="CHEBI:29105"/>
    </cofactor>
    <text evidence="2 3">Binds 1 zinc ion per subunit.</text>
</comment>
<dbReference type="Gene3D" id="3.40.390.10">
    <property type="entry name" value="Collagenase (Catalytic Domain)"/>
    <property type="match status" value="1"/>
</dbReference>
<feature type="binding site" evidence="2">
    <location>
        <position position="204"/>
    </location>
    <ligand>
        <name>Zn(2+)</name>
        <dbReference type="ChEBI" id="CHEBI:29105"/>
        <note>catalytic</note>
    </ligand>
</feature>
<organism evidence="6 7">
    <name type="scientific">Strongyloides stercoralis</name>
    <name type="common">Threadworm</name>
    <dbReference type="NCBI Taxonomy" id="6248"/>
    <lineage>
        <taxon>Eukaryota</taxon>
        <taxon>Metazoa</taxon>
        <taxon>Ecdysozoa</taxon>
        <taxon>Nematoda</taxon>
        <taxon>Chromadorea</taxon>
        <taxon>Rhabditida</taxon>
        <taxon>Tylenchina</taxon>
        <taxon>Panagrolaimomorpha</taxon>
        <taxon>Strongyloidoidea</taxon>
        <taxon>Strongyloididae</taxon>
        <taxon>Strongyloides</taxon>
    </lineage>
</organism>
<feature type="binding site" evidence="2">
    <location>
        <position position="208"/>
    </location>
    <ligand>
        <name>Zn(2+)</name>
        <dbReference type="ChEBI" id="CHEBI:29105"/>
        <note>catalytic</note>
    </ligand>
</feature>
<evidence type="ECO:0000259" key="5">
    <source>
        <dbReference type="PROSITE" id="PS51864"/>
    </source>
</evidence>
<feature type="transmembrane region" description="Helical" evidence="4">
    <location>
        <begin position="64"/>
        <end position="86"/>
    </location>
</feature>
<evidence type="ECO:0000313" key="6">
    <source>
        <dbReference type="Proteomes" id="UP000035681"/>
    </source>
</evidence>
<keyword evidence="6" id="KW-1185">Reference proteome</keyword>
<dbReference type="GO" id="GO:0008270">
    <property type="term" value="F:zinc ion binding"/>
    <property type="evidence" value="ECO:0007669"/>
    <property type="project" value="UniProtKB-UniRule"/>
</dbReference>
<dbReference type="InterPro" id="IPR024079">
    <property type="entry name" value="MetalloPept_cat_dom_sf"/>
</dbReference>
<dbReference type="SUPFAM" id="SSF55486">
    <property type="entry name" value="Metalloproteases ('zincins'), catalytic domain"/>
    <property type="match status" value="1"/>
</dbReference>
<dbReference type="InterPro" id="IPR006026">
    <property type="entry name" value="Peptidase_Metallo"/>
</dbReference>
<keyword evidence="2 3" id="KW-0645">Protease</keyword>
<reference evidence="7" key="1">
    <citation type="submission" date="2024-02" db="UniProtKB">
        <authorList>
            <consortium name="WormBaseParasite"/>
        </authorList>
    </citation>
    <scope>IDENTIFICATION</scope>
</reference>
<dbReference type="AlphaFoldDB" id="A0AAF5CZ65"/>
<keyword evidence="4" id="KW-0472">Membrane</keyword>
<dbReference type="InterPro" id="IPR034035">
    <property type="entry name" value="Astacin-like_dom"/>
</dbReference>
<accession>A0AAF5CZ65</accession>
<feature type="active site" evidence="2">
    <location>
        <position position="205"/>
    </location>
</feature>
<dbReference type="PROSITE" id="PS51864">
    <property type="entry name" value="ASTACIN"/>
    <property type="match status" value="1"/>
</dbReference>
<proteinExistence type="predicted"/>
<dbReference type="InterPro" id="IPR001506">
    <property type="entry name" value="Peptidase_M12A"/>
</dbReference>
<evidence type="ECO:0000256" key="1">
    <source>
        <dbReference type="ARBA" id="ARBA00023157"/>
    </source>
</evidence>
<dbReference type="WBParaSite" id="TCONS_00004180.p1">
    <property type="protein sequence ID" value="TCONS_00004180.p1"/>
    <property type="gene ID" value="XLOC_001289"/>
</dbReference>
<keyword evidence="2 3" id="KW-0862">Zinc</keyword>
<protein>
    <recommendedName>
        <fullName evidence="3">Metalloendopeptidase</fullName>
        <ecNumber evidence="3">3.4.24.-</ecNumber>
    </recommendedName>
</protein>
<dbReference type="CDD" id="cd04280">
    <property type="entry name" value="ZnMc_astacin_like"/>
    <property type="match status" value="1"/>
</dbReference>
<keyword evidence="4" id="KW-1133">Transmembrane helix</keyword>
<dbReference type="SMART" id="SM00235">
    <property type="entry name" value="ZnMc"/>
    <property type="match status" value="1"/>
</dbReference>
<evidence type="ECO:0000256" key="4">
    <source>
        <dbReference type="SAM" id="Phobius"/>
    </source>
</evidence>
<keyword evidence="2 3" id="KW-0479">Metal-binding</keyword>
<name>A0AAF5CZ65_STRER</name>
<dbReference type="GO" id="GO:0006508">
    <property type="term" value="P:proteolysis"/>
    <property type="evidence" value="ECO:0007669"/>
    <property type="project" value="UniProtKB-KW"/>
</dbReference>
<sequence>VDSNIIQNTFYNFFLENIAYQVKYRRNKGTTGLLLCGHHQKHIKLTSESNSVFVFYKRVKLHNLLSIICIYISIIILFILIIKHWIINKKVLRGHIIVNNDISFTDDHINFKREILIYKQYLWDFPINYYVMPPVSRENVRTAISEIEKNTCVKFEEVNDITTLKEGLVFEKGGSCSSYVGHVSKLQRIFLRSECYENPYKILHEIGHALGLVHEHSRIGRDKFITIDFLQLNDRGKRNFEIRNSPHYVNYSTTYDYASIMHYGQYAFSSRWYRLIGRPVIIPKLDHQYSRMMGQRKMVAFNDFKKINLLYCNACGWVNNDAGQLNPNRQPSCSYGGYADFRNCSKCICPTGYTGKLCRDIISSDPECGNTIFEVNKTEIRLTFEDKKNCYISLKANKPKKIDMDIVNVNAPYDRDTCTEDIAYQIKYRRDRGATGLLLCGYHQIPIRLKSETSSILIHYKGVDSFSLLIFQYKEAD</sequence>
<evidence type="ECO:0000256" key="2">
    <source>
        <dbReference type="PROSITE-ProRule" id="PRU01211"/>
    </source>
</evidence>
<dbReference type="PANTHER" id="PTHR10127">
    <property type="entry name" value="DISCOIDIN, CUB, EGF, LAMININ , AND ZINC METALLOPROTEASE DOMAIN CONTAINING"/>
    <property type="match status" value="1"/>
</dbReference>
<comment type="caution">
    <text evidence="2">Lacks conserved residue(s) required for the propagation of feature annotation.</text>
</comment>
<evidence type="ECO:0000313" key="7">
    <source>
        <dbReference type="WBParaSite" id="TCONS_00004180.p1"/>
    </source>
</evidence>
<feature type="binding site" evidence="2">
    <location>
        <position position="214"/>
    </location>
    <ligand>
        <name>Zn(2+)</name>
        <dbReference type="ChEBI" id="CHEBI:29105"/>
        <note>catalytic</note>
    </ligand>
</feature>
<dbReference type="GO" id="GO:0004222">
    <property type="term" value="F:metalloendopeptidase activity"/>
    <property type="evidence" value="ECO:0007669"/>
    <property type="project" value="UniProtKB-UniRule"/>
</dbReference>
<keyword evidence="1" id="KW-1015">Disulfide bond</keyword>
<keyword evidence="4" id="KW-0812">Transmembrane</keyword>